<reference evidence="3" key="1">
    <citation type="submission" date="2017-03" db="EMBL/GenBank/DDBJ databases">
        <authorList>
            <person name="Herbold C."/>
        </authorList>
    </citation>
    <scope>NUCLEOTIDE SEQUENCE [LARGE SCALE GENOMIC DNA]</scope>
</reference>
<keyword evidence="3" id="KW-1185">Reference proteome</keyword>
<sequence>MAKLSLARGPVIAAIGLIVVVIGANLFDTSYRSVESVMGTTSSIFADKEILPNQFVNSTIASSHLQEHNVIIVHVIPSSGSVKLEGIDPNGMTFEKDSSDGFLYHIIQRSPQGGAYDLKILDTGSRSVRINAVIGEDPFLGNSCNTSYGMKCNIVHLAVGMVATGIIAFVVGIGIGMYDFKKEQKLQKK</sequence>
<gene>
    <name evidence="2" type="ORF">NCS_10254</name>
</gene>
<organism evidence="2 3">
    <name type="scientific">Candidatus Nitrosotalea okcheonensis</name>
    <dbReference type="NCBI Taxonomy" id="1903276"/>
    <lineage>
        <taxon>Archaea</taxon>
        <taxon>Nitrososphaerota</taxon>
        <taxon>Nitrososphaeria</taxon>
        <taxon>Nitrosotaleales</taxon>
        <taxon>Nitrosotaleaceae</taxon>
        <taxon>Nitrosotalea</taxon>
    </lineage>
</organism>
<protein>
    <submittedName>
        <fullName evidence="2">Uncharacterized protein</fullName>
    </submittedName>
</protein>
<keyword evidence="1" id="KW-0472">Membrane</keyword>
<dbReference type="RefSeq" id="WP_157926591.1">
    <property type="nucleotide sequence ID" value="NZ_LT841358.1"/>
</dbReference>
<dbReference type="AlphaFoldDB" id="A0A2H1FCG5"/>
<evidence type="ECO:0000256" key="1">
    <source>
        <dbReference type="SAM" id="Phobius"/>
    </source>
</evidence>
<keyword evidence="1" id="KW-1133">Transmembrane helix</keyword>
<evidence type="ECO:0000313" key="2">
    <source>
        <dbReference type="EMBL" id="SMH70447.1"/>
    </source>
</evidence>
<feature type="transmembrane region" description="Helical" evidence="1">
    <location>
        <begin position="154"/>
        <end position="180"/>
    </location>
</feature>
<accession>A0A2H1FCG5</accession>
<dbReference type="OrthoDB" id="11648at2157"/>
<evidence type="ECO:0000313" key="3">
    <source>
        <dbReference type="Proteomes" id="UP000230607"/>
    </source>
</evidence>
<proteinExistence type="predicted"/>
<feature type="transmembrane region" description="Helical" evidence="1">
    <location>
        <begin position="7"/>
        <end position="27"/>
    </location>
</feature>
<name>A0A2H1FCG5_9ARCH</name>
<keyword evidence="1" id="KW-0812">Transmembrane</keyword>
<dbReference type="EMBL" id="LT841358">
    <property type="protein sequence ID" value="SMH70447.1"/>
    <property type="molecule type" value="Genomic_DNA"/>
</dbReference>
<dbReference type="Proteomes" id="UP000230607">
    <property type="component" value="Chromosome 1"/>
</dbReference>